<evidence type="ECO:0000313" key="2">
    <source>
        <dbReference type="Proteomes" id="UP000323426"/>
    </source>
</evidence>
<comment type="caution">
    <text evidence="1">The sequence shown here is derived from an EMBL/GenBank/DDBJ whole genome shotgun (WGS) entry which is preliminary data.</text>
</comment>
<reference evidence="1 2" key="1">
    <citation type="submission" date="2019-09" db="EMBL/GenBank/DDBJ databases">
        <title>Genome sequence and assembly of Adhaeribacter sp.</title>
        <authorList>
            <person name="Chhetri G."/>
        </authorList>
    </citation>
    <scope>NUCLEOTIDE SEQUENCE [LARGE SCALE GENOMIC DNA]</scope>
    <source>
        <strain evidence="1 2">DK36</strain>
    </source>
</reference>
<protein>
    <submittedName>
        <fullName evidence="1">Uncharacterized protein</fullName>
    </submittedName>
</protein>
<proteinExistence type="predicted"/>
<evidence type="ECO:0000313" key="1">
    <source>
        <dbReference type="EMBL" id="KAA5539157.1"/>
    </source>
</evidence>
<organism evidence="1 2">
    <name type="scientific">Adhaeribacter rhizoryzae</name>
    <dbReference type="NCBI Taxonomy" id="2607907"/>
    <lineage>
        <taxon>Bacteria</taxon>
        <taxon>Pseudomonadati</taxon>
        <taxon>Bacteroidota</taxon>
        <taxon>Cytophagia</taxon>
        <taxon>Cytophagales</taxon>
        <taxon>Hymenobacteraceae</taxon>
        <taxon>Adhaeribacter</taxon>
    </lineage>
</organism>
<gene>
    <name evidence="1" type="ORF">F0145_25140</name>
</gene>
<name>A0A5M6CV82_9BACT</name>
<keyword evidence="2" id="KW-1185">Reference proteome</keyword>
<dbReference type="AlphaFoldDB" id="A0A5M6CV82"/>
<dbReference type="RefSeq" id="WP_150093302.1">
    <property type="nucleotide sequence ID" value="NZ_VWSF01000035.1"/>
</dbReference>
<dbReference type="EMBL" id="VWSF01000035">
    <property type="protein sequence ID" value="KAA5539157.1"/>
    <property type="molecule type" value="Genomic_DNA"/>
</dbReference>
<sequence>MDTFDNSLEIPVTYKGQELSFPAQVLMTGYTHKIQVEVDGHWIMFEPDEERNYRPVLDAAQIEKGVKQDVNLLKEIASVINSVVK</sequence>
<dbReference type="Proteomes" id="UP000323426">
    <property type="component" value="Unassembled WGS sequence"/>
</dbReference>
<accession>A0A5M6CV82</accession>